<name>A0ACB8W8C0_9TELE</name>
<gene>
    <name evidence="1" type="ORF">L3Q82_001476</name>
</gene>
<evidence type="ECO:0000313" key="2">
    <source>
        <dbReference type="Proteomes" id="UP000831701"/>
    </source>
</evidence>
<comment type="caution">
    <text evidence="1">The sequence shown here is derived from an EMBL/GenBank/DDBJ whole genome shotgun (WGS) entry which is preliminary data.</text>
</comment>
<dbReference type="EMBL" id="CM041543">
    <property type="protein sequence ID" value="KAI3363879.1"/>
    <property type="molecule type" value="Genomic_DNA"/>
</dbReference>
<sequence>MITFVFQFICHVSLIFSAAEKLLLSFTVRDGDEVTLPCENVIDGQKNCGNTTWIFSDSGRSPAVSLFELGQIKNIKSKSDRLSVTVNCSLVIKKVTVEDVGLYTCRQFRSGQQQGEDSQVHLSVINKWMRYILVVGLAALLIIVIAVVRYRRAKANKTQMDDKLELTSNPAETRSAPETGQDTADPEDDVSYASIRHTKKSNSKTLVWPKSDDDEAVTYSTVKVSSSCDPSDLYATVNKPNT</sequence>
<accession>A0ACB8W8C0</accession>
<protein>
    <submittedName>
        <fullName evidence="1">Uncharacterized protein</fullName>
    </submittedName>
</protein>
<proteinExistence type="predicted"/>
<keyword evidence="2" id="KW-1185">Reference proteome</keyword>
<organism evidence="1 2">
    <name type="scientific">Scortum barcoo</name>
    <name type="common">barcoo grunter</name>
    <dbReference type="NCBI Taxonomy" id="214431"/>
    <lineage>
        <taxon>Eukaryota</taxon>
        <taxon>Metazoa</taxon>
        <taxon>Chordata</taxon>
        <taxon>Craniata</taxon>
        <taxon>Vertebrata</taxon>
        <taxon>Euteleostomi</taxon>
        <taxon>Actinopterygii</taxon>
        <taxon>Neopterygii</taxon>
        <taxon>Teleostei</taxon>
        <taxon>Neoteleostei</taxon>
        <taxon>Acanthomorphata</taxon>
        <taxon>Eupercaria</taxon>
        <taxon>Centrarchiformes</taxon>
        <taxon>Terapontoidei</taxon>
        <taxon>Terapontidae</taxon>
        <taxon>Scortum</taxon>
    </lineage>
</organism>
<reference evidence="1" key="1">
    <citation type="submission" date="2022-04" db="EMBL/GenBank/DDBJ databases">
        <title>Jade perch genome.</title>
        <authorList>
            <person name="Chao B."/>
        </authorList>
    </citation>
    <scope>NUCLEOTIDE SEQUENCE</scope>
    <source>
        <strain evidence="1">CB-2022</strain>
    </source>
</reference>
<evidence type="ECO:0000313" key="1">
    <source>
        <dbReference type="EMBL" id="KAI3363879.1"/>
    </source>
</evidence>
<dbReference type="Proteomes" id="UP000831701">
    <property type="component" value="Chromosome 13"/>
</dbReference>